<accession>A0A3R6GYR2</accession>
<dbReference type="AlphaFoldDB" id="A0A3R6GYR2"/>
<comment type="caution">
    <text evidence="1">The sequence shown here is derived from an EMBL/GenBank/DDBJ whole genome shotgun (WGS) entry which is preliminary data.</text>
</comment>
<dbReference type="EMBL" id="QRQN01000035">
    <property type="protein sequence ID" value="RHN03507.1"/>
    <property type="molecule type" value="Genomic_DNA"/>
</dbReference>
<dbReference type="RefSeq" id="WP_118489454.1">
    <property type="nucleotide sequence ID" value="NZ_QRQN01000035.1"/>
</dbReference>
<evidence type="ECO:0000313" key="2">
    <source>
        <dbReference type="Proteomes" id="UP000283586"/>
    </source>
</evidence>
<evidence type="ECO:0000313" key="1">
    <source>
        <dbReference type="EMBL" id="RHN03507.1"/>
    </source>
</evidence>
<proteinExistence type="predicted"/>
<dbReference type="Proteomes" id="UP000283586">
    <property type="component" value="Unassembled WGS sequence"/>
</dbReference>
<protein>
    <submittedName>
        <fullName evidence="1">Uncharacterized protein</fullName>
    </submittedName>
</protein>
<name>A0A3R6GYR2_9FIRM</name>
<organism evidence="1 2">
    <name type="scientific">Roseburia intestinalis</name>
    <dbReference type="NCBI Taxonomy" id="166486"/>
    <lineage>
        <taxon>Bacteria</taxon>
        <taxon>Bacillati</taxon>
        <taxon>Bacillota</taxon>
        <taxon>Clostridia</taxon>
        <taxon>Lachnospirales</taxon>
        <taxon>Lachnospiraceae</taxon>
        <taxon>Roseburia</taxon>
    </lineage>
</organism>
<reference evidence="1 2" key="1">
    <citation type="submission" date="2018-08" db="EMBL/GenBank/DDBJ databases">
        <title>A genome reference for cultivated species of the human gut microbiota.</title>
        <authorList>
            <person name="Zou Y."/>
            <person name="Xue W."/>
            <person name="Luo G."/>
        </authorList>
    </citation>
    <scope>NUCLEOTIDE SEQUENCE [LARGE SCALE GENOMIC DNA]</scope>
    <source>
        <strain evidence="1 2">AF31-21AC</strain>
    </source>
</reference>
<gene>
    <name evidence="1" type="ORF">DWZ31_18475</name>
</gene>
<sequence>MEETKYTYEDLLLALNSMDEEKKHLLLKSVKISDLFEMMNSEGKFENAMKNVDQYVAWYQLIQAYLMNLKEKLESGDFISNKEISKDTILKDYNDLKEDEKKAVVLNLMNNADFQKKCCEILAVDFKRVVNSDATLKAIDNLTGVSRYFDKMVRLGIGCNHKYEVES</sequence>